<reference evidence="4" key="2">
    <citation type="submission" date="2025-09" db="UniProtKB">
        <authorList>
            <consortium name="Ensembl"/>
        </authorList>
    </citation>
    <scope>IDENTIFICATION</scope>
</reference>
<dbReference type="PANTHER" id="PTHR11422">
    <property type="entry name" value="T-CELL SURFACE GLYCOPROTEIN CD4"/>
    <property type="match status" value="1"/>
</dbReference>
<accession>A0A3Q2Y8T3</accession>
<dbReference type="GO" id="GO:0009897">
    <property type="term" value="C:external side of plasma membrane"/>
    <property type="evidence" value="ECO:0007669"/>
    <property type="project" value="TreeGrafter"/>
</dbReference>
<dbReference type="STRING" id="109280.ENSHCOP00000009586"/>
<feature type="domain" description="Ig-like" evidence="3">
    <location>
        <begin position="47"/>
        <end position="140"/>
    </location>
</feature>
<dbReference type="InterPro" id="IPR007110">
    <property type="entry name" value="Ig-like_dom"/>
</dbReference>
<dbReference type="SUPFAM" id="SSF48726">
    <property type="entry name" value="Immunoglobulin"/>
    <property type="match status" value="1"/>
</dbReference>
<dbReference type="AlphaFoldDB" id="A0A3Q2Y8T3"/>
<evidence type="ECO:0000313" key="4">
    <source>
        <dbReference type="Ensembl" id="ENSHCOP00000009586.1"/>
    </source>
</evidence>
<reference evidence="4" key="1">
    <citation type="submission" date="2025-08" db="UniProtKB">
        <authorList>
            <consortium name="Ensembl"/>
        </authorList>
    </citation>
    <scope>IDENTIFICATION</scope>
</reference>
<proteinExistence type="predicted"/>
<keyword evidence="2" id="KW-0812">Transmembrane</keyword>
<sequence>MHDGGSNSKGLCNRSLCFFLLSSIVHPPRQNNFLLFFFLFFPTSLKQQVTTLECILTEARADVNINWMVKYLNLNGGVGWQLVLSASERDGFFGGASKPSTRLADPNFLLTGNFSLLLQATEQDAGIYKCLIEQERKTIKETVILLAILTVFQIPPSPVPQTSTLRLIAKVTPETSCEFISWESPDGTSLKTVLKPRAGFVAKVPQLTYDDAGSYKCAVHTYGSDTVFTFAVNIIVDAVSMASFTRVQHGPTIFTATQARTSVPLTCPTVLGDCVFLYWQSSSSSINKLVYHYDHWRGNTPSMESAKLQLAGSPYNADAGSFSFLYTPGLKDGGLYVCDVLVNDHIFSQRTLLSVLKVMARRLGSKLMLECLYSEISQVRDAWWEYQNERCPTKSSPGSVVVALPLPVTLDTAGNYTCTLRLKNGQTISAVHTVNTVAPSSHSSSPHLLLLPLLLLVPLVATTTAVLLRQQKRISRRGIEQSLSVHSGETENIYENPEDVRQDLKPRQADVYKELER</sequence>
<dbReference type="GO" id="GO:0045121">
    <property type="term" value="C:membrane raft"/>
    <property type="evidence" value="ECO:0007669"/>
    <property type="project" value="TreeGrafter"/>
</dbReference>
<feature type="domain" description="Ig-like" evidence="3">
    <location>
        <begin position="364"/>
        <end position="429"/>
    </location>
</feature>
<dbReference type="InterPro" id="IPR036179">
    <property type="entry name" value="Ig-like_dom_sf"/>
</dbReference>
<dbReference type="GO" id="GO:0070374">
    <property type="term" value="P:positive regulation of ERK1 and ERK2 cascade"/>
    <property type="evidence" value="ECO:0007669"/>
    <property type="project" value="TreeGrafter"/>
</dbReference>
<dbReference type="InterPro" id="IPR003599">
    <property type="entry name" value="Ig_sub"/>
</dbReference>
<dbReference type="GO" id="GO:0042110">
    <property type="term" value="P:T cell activation"/>
    <property type="evidence" value="ECO:0007669"/>
    <property type="project" value="TreeGrafter"/>
</dbReference>
<keyword evidence="2" id="KW-0472">Membrane</keyword>
<organism evidence="4 5">
    <name type="scientific">Hippocampus comes</name>
    <name type="common">Tiger tail seahorse</name>
    <dbReference type="NCBI Taxonomy" id="109280"/>
    <lineage>
        <taxon>Eukaryota</taxon>
        <taxon>Metazoa</taxon>
        <taxon>Chordata</taxon>
        <taxon>Craniata</taxon>
        <taxon>Vertebrata</taxon>
        <taxon>Euteleostomi</taxon>
        <taxon>Actinopterygii</taxon>
        <taxon>Neopterygii</taxon>
        <taxon>Teleostei</taxon>
        <taxon>Neoteleostei</taxon>
        <taxon>Acanthomorphata</taxon>
        <taxon>Syngnathiaria</taxon>
        <taxon>Syngnathiformes</taxon>
        <taxon>Syngnathoidei</taxon>
        <taxon>Syngnathidae</taxon>
        <taxon>Hippocampus</taxon>
    </lineage>
</organism>
<evidence type="ECO:0000313" key="5">
    <source>
        <dbReference type="Proteomes" id="UP000264820"/>
    </source>
</evidence>
<dbReference type="Proteomes" id="UP000264820">
    <property type="component" value="Unplaced"/>
</dbReference>
<feature type="region of interest" description="Disordered" evidence="1">
    <location>
        <begin position="488"/>
        <end position="517"/>
    </location>
</feature>
<dbReference type="SMART" id="SM00409">
    <property type="entry name" value="IG"/>
    <property type="match status" value="3"/>
</dbReference>
<dbReference type="GO" id="GO:0042289">
    <property type="term" value="F:MHC class II protein binding"/>
    <property type="evidence" value="ECO:0007669"/>
    <property type="project" value="TreeGrafter"/>
</dbReference>
<evidence type="ECO:0000259" key="3">
    <source>
        <dbReference type="PROSITE" id="PS50835"/>
    </source>
</evidence>
<dbReference type="PROSITE" id="PS50835">
    <property type="entry name" value="IG_LIKE"/>
    <property type="match status" value="2"/>
</dbReference>
<dbReference type="Ensembl" id="ENSHCOT00000015749.1">
    <property type="protein sequence ID" value="ENSHCOP00000009586.1"/>
    <property type="gene ID" value="ENSHCOG00000012072.1"/>
</dbReference>
<keyword evidence="2" id="KW-1133">Transmembrane helix</keyword>
<evidence type="ECO:0000256" key="2">
    <source>
        <dbReference type="SAM" id="Phobius"/>
    </source>
</evidence>
<dbReference type="GeneTree" id="ENSGT00990000203786"/>
<protein>
    <submittedName>
        <fullName evidence="4">Uncharacterized LOC109531628</fullName>
    </submittedName>
</protein>
<dbReference type="GO" id="GO:1990782">
    <property type="term" value="F:protein tyrosine kinase binding"/>
    <property type="evidence" value="ECO:0007669"/>
    <property type="project" value="TreeGrafter"/>
</dbReference>
<keyword evidence="5" id="KW-1185">Reference proteome</keyword>
<evidence type="ECO:0000256" key="1">
    <source>
        <dbReference type="SAM" id="MobiDB-lite"/>
    </source>
</evidence>
<dbReference type="PANTHER" id="PTHR11422:SF3">
    <property type="entry name" value="G6F-LIKE PROTEIN"/>
    <property type="match status" value="1"/>
</dbReference>
<dbReference type="GO" id="GO:0035723">
    <property type="term" value="P:interleukin-15-mediated signaling pathway"/>
    <property type="evidence" value="ECO:0007669"/>
    <property type="project" value="TreeGrafter"/>
</dbReference>
<feature type="compositionally biased region" description="Basic and acidic residues" evidence="1">
    <location>
        <begin position="498"/>
        <end position="517"/>
    </location>
</feature>
<name>A0A3Q2Y8T3_HIPCM</name>
<feature type="transmembrane region" description="Helical" evidence="2">
    <location>
        <begin position="448"/>
        <end position="468"/>
    </location>
</feature>